<dbReference type="RefSeq" id="WP_149400489.1">
    <property type="nucleotide sequence ID" value="NZ_BIXY01000010.1"/>
</dbReference>
<protein>
    <submittedName>
        <fullName evidence="3">Uncharacterized protein</fullName>
    </submittedName>
</protein>
<dbReference type="EMBL" id="BIXY01000010">
    <property type="protein sequence ID" value="GCF07471.1"/>
    <property type="molecule type" value="Genomic_DNA"/>
</dbReference>
<reference evidence="3 4" key="1">
    <citation type="submission" date="2019-01" db="EMBL/GenBank/DDBJ databases">
        <title>Draft genome sequence of Dictyobacter sp. Uno17.</title>
        <authorList>
            <person name="Wang C.M."/>
            <person name="Zheng Y."/>
            <person name="Sakai Y."/>
            <person name="Abe K."/>
            <person name="Yokota A."/>
            <person name="Yabe S."/>
        </authorList>
    </citation>
    <scope>NUCLEOTIDE SEQUENCE [LARGE SCALE GENOMIC DNA]</scope>
    <source>
        <strain evidence="3 4">Uno17</strain>
    </source>
</reference>
<keyword evidence="2" id="KW-0812">Transmembrane</keyword>
<accession>A0A5A5T7P0</accession>
<evidence type="ECO:0000256" key="1">
    <source>
        <dbReference type="SAM" id="MobiDB-lite"/>
    </source>
</evidence>
<comment type="caution">
    <text evidence="3">The sequence shown here is derived from an EMBL/GenBank/DDBJ whole genome shotgun (WGS) entry which is preliminary data.</text>
</comment>
<evidence type="ECO:0000313" key="3">
    <source>
        <dbReference type="EMBL" id="GCF07471.1"/>
    </source>
</evidence>
<keyword evidence="2" id="KW-0472">Membrane</keyword>
<feature type="region of interest" description="Disordered" evidence="1">
    <location>
        <begin position="1"/>
        <end position="31"/>
    </location>
</feature>
<name>A0A5A5T7P0_9CHLR</name>
<evidence type="ECO:0000313" key="4">
    <source>
        <dbReference type="Proteomes" id="UP000322530"/>
    </source>
</evidence>
<keyword evidence="2" id="KW-1133">Transmembrane helix</keyword>
<dbReference type="AlphaFoldDB" id="A0A5A5T7P0"/>
<keyword evidence="4" id="KW-1185">Reference proteome</keyword>
<organism evidence="3 4">
    <name type="scientific">Dictyobacter arantiisoli</name>
    <dbReference type="NCBI Taxonomy" id="2014874"/>
    <lineage>
        <taxon>Bacteria</taxon>
        <taxon>Bacillati</taxon>
        <taxon>Chloroflexota</taxon>
        <taxon>Ktedonobacteria</taxon>
        <taxon>Ktedonobacterales</taxon>
        <taxon>Dictyobacteraceae</taxon>
        <taxon>Dictyobacter</taxon>
    </lineage>
</organism>
<gene>
    <name evidence="3" type="ORF">KDI_10350</name>
</gene>
<proteinExistence type="predicted"/>
<dbReference type="OrthoDB" id="162381at2"/>
<dbReference type="Proteomes" id="UP000322530">
    <property type="component" value="Unassembled WGS sequence"/>
</dbReference>
<sequence length="234" mass="25826">MSDLMIPAPTQPPPTQIVPAAPQIETPNEERPKVALTPARRRPGQTPLARTIKAIFRPVFKILYYIISWIRTHKLVSLLALALLIGSIVATSYFVGNNAPLASQDSMKSSVQKNTQISPDVQNWLLGLRDGKLNTMLEVEKAMSTVHRPPDSSLYVLQFSEKYNQVKWTNVSVTSINAAPDGMIDTFIETDLTVTSTSSTSTSTAPTRLIVLWHFTTLANGQIYLIDYVSARSA</sequence>
<evidence type="ECO:0000256" key="2">
    <source>
        <dbReference type="SAM" id="Phobius"/>
    </source>
</evidence>
<feature type="transmembrane region" description="Helical" evidence="2">
    <location>
        <begin position="75"/>
        <end position="95"/>
    </location>
</feature>